<dbReference type="AlphaFoldDB" id="A0A3D6BSZ3"/>
<protein>
    <submittedName>
        <fullName evidence="1">Uncharacterized protein</fullName>
    </submittedName>
</protein>
<dbReference type="EMBL" id="DPRK01000201">
    <property type="protein sequence ID" value="HCY82371.1"/>
    <property type="molecule type" value="Genomic_DNA"/>
</dbReference>
<sequence>MKDKLTLILFVIGMLQTLYSQDQFKIDKSNNSRLIKILNNSELIGDIVTDYVSVRIYKMDNGSGSAERESCEVSFNLLVAVSEFGEYPNQNLFEIGQLYNPKFINWNNTEDSKIEFQFEHGNFNNRKTITLAVNVEELKLIN</sequence>
<evidence type="ECO:0000313" key="2">
    <source>
        <dbReference type="Proteomes" id="UP000263268"/>
    </source>
</evidence>
<gene>
    <name evidence="1" type="ORF">DHV22_12610</name>
</gene>
<evidence type="ECO:0000313" key="1">
    <source>
        <dbReference type="EMBL" id="HCY82371.1"/>
    </source>
</evidence>
<comment type="caution">
    <text evidence="1">The sequence shown here is derived from an EMBL/GenBank/DDBJ whole genome shotgun (WGS) entry which is preliminary data.</text>
</comment>
<dbReference type="Proteomes" id="UP000263268">
    <property type="component" value="Unassembled WGS sequence"/>
</dbReference>
<proteinExistence type="predicted"/>
<accession>A0A3D6BSZ3</accession>
<reference evidence="1 2" key="1">
    <citation type="journal article" date="2018" name="Nat. Biotechnol.">
        <title>A standardized bacterial taxonomy based on genome phylogeny substantially revises the tree of life.</title>
        <authorList>
            <person name="Parks D.H."/>
            <person name="Chuvochina M."/>
            <person name="Waite D.W."/>
            <person name="Rinke C."/>
            <person name="Skarshewski A."/>
            <person name="Chaumeil P.A."/>
            <person name="Hugenholtz P."/>
        </authorList>
    </citation>
    <scope>NUCLEOTIDE SEQUENCE [LARGE SCALE GENOMIC DNA]</scope>
    <source>
        <strain evidence="1">UBA10227</strain>
    </source>
</reference>
<organism evidence="1 2">
    <name type="scientific">Xanthomarina gelatinilytica</name>
    <dbReference type="NCBI Taxonomy" id="1137281"/>
    <lineage>
        <taxon>Bacteria</taxon>
        <taxon>Pseudomonadati</taxon>
        <taxon>Bacteroidota</taxon>
        <taxon>Flavobacteriia</taxon>
        <taxon>Flavobacteriales</taxon>
        <taxon>Flavobacteriaceae</taxon>
        <taxon>Xanthomarina</taxon>
    </lineage>
</organism>
<name>A0A3D6BSZ3_9FLAO</name>